<dbReference type="Pfam" id="PF07228">
    <property type="entry name" value="SpoIIE"/>
    <property type="match status" value="1"/>
</dbReference>
<evidence type="ECO:0000313" key="3">
    <source>
        <dbReference type="EMBL" id="EHQ04652.1"/>
    </source>
</evidence>
<keyword evidence="4" id="KW-1185">Reference proteome</keyword>
<dbReference type="SMART" id="SM00065">
    <property type="entry name" value="GAF"/>
    <property type="match status" value="2"/>
</dbReference>
<dbReference type="InterPro" id="IPR003018">
    <property type="entry name" value="GAF"/>
</dbReference>
<protein>
    <submittedName>
        <fullName evidence="3">Protein serine/threonine phosphatase with GAF(S) sensor(S)</fullName>
    </submittedName>
</protein>
<organism evidence="3 4">
    <name type="scientific">Leptonema illini DSM 21528</name>
    <dbReference type="NCBI Taxonomy" id="929563"/>
    <lineage>
        <taxon>Bacteria</taxon>
        <taxon>Pseudomonadati</taxon>
        <taxon>Spirochaetota</taxon>
        <taxon>Spirochaetia</taxon>
        <taxon>Leptospirales</taxon>
        <taxon>Leptospiraceae</taxon>
        <taxon>Leptonema</taxon>
    </lineage>
</organism>
<dbReference type="InterPro" id="IPR052016">
    <property type="entry name" value="Bact_Sigma-Reg"/>
</dbReference>
<dbReference type="InterPro" id="IPR001932">
    <property type="entry name" value="PPM-type_phosphatase-like_dom"/>
</dbReference>
<gene>
    <name evidence="3" type="ORF">Lepil_4174</name>
</gene>
<dbReference type="Pfam" id="PF13185">
    <property type="entry name" value="GAF_2"/>
    <property type="match status" value="1"/>
</dbReference>
<dbReference type="HOGENOM" id="CLU_000445_43_6_12"/>
<dbReference type="Gene3D" id="3.60.40.10">
    <property type="entry name" value="PPM-type phosphatase domain"/>
    <property type="match status" value="1"/>
</dbReference>
<dbReference type="InterPro" id="IPR036457">
    <property type="entry name" value="PPM-type-like_dom_sf"/>
</dbReference>
<dbReference type="PANTHER" id="PTHR43156">
    <property type="entry name" value="STAGE II SPORULATION PROTEIN E-RELATED"/>
    <property type="match status" value="1"/>
</dbReference>
<proteinExistence type="predicted"/>
<keyword evidence="1" id="KW-0378">Hydrolase</keyword>
<dbReference type="EMBL" id="JH597775">
    <property type="protein sequence ID" value="EHQ04652.1"/>
    <property type="molecule type" value="Genomic_DNA"/>
</dbReference>
<dbReference type="InterPro" id="IPR029016">
    <property type="entry name" value="GAF-like_dom_sf"/>
</dbReference>
<evidence type="ECO:0000313" key="4">
    <source>
        <dbReference type="Proteomes" id="UP000005737"/>
    </source>
</evidence>
<evidence type="ECO:0000256" key="1">
    <source>
        <dbReference type="ARBA" id="ARBA00022801"/>
    </source>
</evidence>
<dbReference type="Gene3D" id="3.30.450.40">
    <property type="match status" value="2"/>
</dbReference>
<accession>H2CLP1</accession>
<dbReference type="SUPFAM" id="SSF81606">
    <property type="entry name" value="PP2C-like"/>
    <property type="match status" value="1"/>
</dbReference>
<dbReference type="RefSeq" id="WP_002775888.1">
    <property type="nucleotide sequence ID" value="NZ_JH597775.1"/>
</dbReference>
<sequence length="582" mass="65250">MKDVLTLKQISGITTRINSELDLPILLTVIMDTARELLDTQGASLLLYDRDSEELIFDIARGERSGILARKRIPKGQGIAGECARTRKAIIVNDAQSDPRLLRTIDQASGFVTRKLIAVPMEARGELIGVLEAVNTMDGRDFTSRDVRLLTFLSAMAGLAIYNRRLYANLMDRMEELNCIHEISRSLHEHDDLEPMLDAILTAIEEVLDVERLSLALRERASGDFKIHRTRGFSLEENDLRIDPERGVASMVLKSGEPLLVRDLVRDLGFTTENAGRYRTSSFISVPILVGDHVKGLLNAADKKNGNPFDQFELKVLTTIAAQLSSAIQRLDARSREIEIRMYRKDLETAANIQRNSLPEIPAEIAGVKMAAGYEACRDVGGDFYDFHYHSENLMSFVMADVSGKGVPAALFMEYSKTLLAAHIPRLIHPVKSLTEVNAELIRNSRMGLFVTVMLVQVERDMDRLRLASAGHNHQILYRARTGTIESLSGQGPPLGTFEGAEYREKIYHYDKGDLLVLYTDGISEAQKQNFEQYGEDRLFDLIRRLGHLEPTEIVKAIFADVNDFIEGAEQMDDATVMVVRL</sequence>
<name>H2CLP1_9LEPT</name>
<dbReference type="Pfam" id="PF01590">
    <property type="entry name" value="GAF"/>
    <property type="match status" value="1"/>
</dbReference>
<reference evidence="3 4" key="1">
    <citation type="submission" date="2011-10" db="EMBL/GenBank/DDBJ databases">
        <title>The Improved High-Quality Draft genome of Leptonema illini DSM 21528.</title>
        <authorList>
            <consortium name="US DOE Joint Genome Institute (JGI-PGF)"/>
            <person name="Lucas S."/>
            <person name="Copeland A."/>
            <person name="Lapidus A."/>
            <person name="Glavina del Rio T."/>
            <person name="Dalin E."/>
            <person name="Tice H."/>
            <person name="Bruce D."/>
            <person name="Goodwin L."/>
            <person name="Pitluck S."/>
            <person name="Peters L."/>
            <person name="Mikhailova N."/>
            <person name="Held B."/>
            <person name="Kyrpides N."/>
            <person name="Mavromatis K."/>
            <person name="Ivanova N."/>
            <person name="Markowitz V."/>
            <person name="Cheng J.-F."/>
            <person name="Hugenholtz P."/>
            <person name="Woyke T."/>
            <person name="Wu D."/>
            <person name="Gronow S."/>
            <person name="Wellnitz S."/>
            <person name="Brambilla E.-M."/>
            <person name="Klenk H.-P."/>
            <person name="Eisen J.A."/>
        </authorList>
    </citation>
    <scope>NUCLEOTIDE SEQUENCE [LARGE SCALE GENOMIC DNA]</scope>
    <source>
        <strain evidence="3 4">DSM 21528</strain>
    </source>
</reference>
<dbReference type="SUPFAM" id="SSF55781">
    <property type="entry name" value="GAF domain-like"/>
    <property type="match status" value="2"/>
</dbReference>
<feature type="domain" description="PPM-type phosphatase" evidence="2">
    <location>
        <begin position="365"/>
        <end position="582"/>
    </location>
</feature>
<dbReference type="PANTHER" id="PTHR43156:SF2">
    <property type="entry name" value="STAGE II SPORULATION PROTEIN E"/>
    <property type="match status" value="1"/>
</dbReference>
<dbReference type="PROSITE" id="PS51746">
    <property type="entry name" value="PPM_2"/>
    <property type="match status" value="1"/>
</dbReference>
<dbReference type="AlphaFoldDB" id="H2CLP1"/>
<evidence type="ECO:0000259" key="2">
    <source>
        <dbReference type="PROSITE" id="PS51746"/>
    </source>
</evidence>
<dbReference type="Proteomes" id="UP000005737">
    <property type="component" value="Unassembled WGS sequence"/>
</dbReference>
<dbReference type="STRING" id="183.GCA_002009735_03685"/>
<dbReference type="SMART" id="SM00331">
    <property type="entry name" value="PP2C_SIG"/>
    <property type="match status" value="1"/>
</dbReference>
<dbReference type="GO" id="GO:0016791">
    <property type="term" value="F:phosphatase activity"/>
    <property type="evidence" value="ECO:0007669"/>
    <property type="project" value="TreeGrafter"/>
</dbReference>